<evidence type="ECO:0000259" key="2">
    <source>
        <dbReference type="PROSITE" id="PS50994"/>
    </source>
</evidence>
<feature type="domain" description="Integrase catalytic" evidence="2">
    <location>
        <begin position="226"/>
        <end position="456"/>
    </location>
</feature>
<evidence type="ECO:0000256" key="1">
    <source>
        <dbReference type="SAM" id="MobiDB-lite"/>
    </source>
</evidence>
<keyword evidence="4" id="KW-1185">Reference proteome</keyword>
<protein>
    <submittedName>
        <fullName evidence="3">Mu transposase C-terminal domain-containing protein</fullName>
    </submittedName>
</protein>
<dbReference type="InterPro" id="IPR012337">
    <property type="entry name" value="RNaseH-like_sf"/>
</dbReference>
<dbReference type="InterPro" id="IPR036397">
    <property type="entry name" value="RNaseH_sf"/>
</dbReference>
<accession>A0ABT7NFR8</accession>
<dbReference type="EMBL" id="JASZYV010000004">
    <property type="protein sequence ID" value="MDM0046800.1"/>
    <property type="molecule type" value="Genomic_DNA"/>
</dbReference>
<dbReference type="Gene3D" id="3.30.420.10">
    <property type="entry name" value="Ribonuclease H-like superfamily/Ribonuclease H"/>
    <property type="match status" value="1"/>
</dbReference>
<dbReference type="PROSITE" id="PS50994">
    <property type="entry name" value="INTEGRASE"/>
    <property type="match status" value="1"/>
</dbReference>
<dbReference type="SUPFAM" id="SSF53098">
    <property type="entry name" value="Ribonuclease H-like"/>
    <property type="match status" value="1"/>
</dbReference>
<feature type="region of interest" description="Disordered" evidence="1">
    <location>
        <begin position="581"/>
        <end position="656"/>
    </location>
</feature>
<comment type="caution">
    <text evidence="3">The sequence shown here is derived from an EMBL/GenBank/DDBJ whole genome shotgun (WGS) entry which is preliminary data.</text>
</comment>
<reference evidence="3" key="1">
    <citation type="submission" date="2023-06" db="EMBL/GenBank/DDBJ databases">
        <authorList>
            <person name="Jiang Y."/>
            <person name="Liu Q."/>
        </authorList>
    </citation>
    <scope>NUCLEOTIDE SEQUENCE</scope>
    <source>
        <strain evidence="3">CGMCC 1.12089</strain>
    </source>
</reference>
<dbReference type="RefSeq" id="WP_286661910.1">
    <property type="nucleotide sequence ID" value="NZ_JASZYV010000004.1"/>
</dbReference>
<dbReference type="Proteomes" id="UP001174908">
    <property type="component" value="Unassembled WGS sequence"/>
</dbReference>
<dbReference type="Pfam" id="PF09299">
    <property type="entry name" value="Mu-transpos_C"/>
    <property type="match status" value="1"/>
</dbReference>
<feature type="compositionally biased region" description="Basic and acidic residues" evidence="1">
    <location>
        <begin position="635"/>
        <end position="649"/>
    </location>
</feature>
<name>A0ABT7NFR8_9BURK</name>
<gene>
    <name evidence="3" type="ORF">QTH91_20075</name>
</gene>
<dbReference type="InterPro" id="IPR001584">
    <property type="entry name" value="Integrase_cat-core"/>
</dbReference>
<sequence length="656" mass="75370">MSQITALYKAVQWKGNRWVVQSCRLRHGKLQLTCDDGDVDTITLDDYREKIGSGEMVKISTDTNGRERLTHDGWRALEGDRARRERERRQFILAHIKEQHRRGASRTQALASLGLVCTERGWRAPQPRTVRRWIALSRGHDSMMSPQWHRCGNSGQGAPAELTRAMEEIVSSTYFDDDRLTVTKAWEYVKAQYRDICAQQGIAPQSRSIKVFQKFLRDHSWTDAMFARLPKRIARSITRTAVSVHWADYLWELVQVDATSLDILVRDEADVEIGRPTLYAAIDTATGYILGLYLTILKPSALPFVEMLRFMYFKKPEGFDEKFGIRNRLEVFGKPNQLLVDNGSEFIGAEAIEVVRVLHGDTARCKPFTPQEKPHIERFFGVLKDYVRTLPGSTKSAVQRHKPRTPPQSEQLLTIEDLRGRIYRFVYDDYCLRINDMRSHRHQKPVSPRSLLKQQREDHLQPDPISVQEFDLALHFKKDSRALQHYGIDFDRLEYNSEELAALFGRFGRIDVTILYSELDVARIYVIDPDDETVVVTAFCKEYEGQSIDRRSAKEFRRQLSHAKEDADQARQAHMLGRLEEAKHDAKSSRARNKGARKDEVARLARASASRQPVTKANPPEVSPPATSPAPEAGHPGKEFYRFDQEAIKGRQRGAR</sequence>
<evidence type="ECO:0000313" key="3">
    <source>
        <dbReference type="EMBL" id="MDM0046800.1"/>
    </source>
</evidence>
<evidence type="ECO:0000313" key="4">
    <source>
        <dbReference type="Proteomes" id="UP001174908"/>
    </source>
</evidence>
<dbReference type="InterPro" id="IPR015378">
    <property type="entry name" value="Transposase-like_Mu_C"/>
</dbReference>
<organism evidence="3 4">
    <name type="scientific">Variovorax dokdonensis</name>
    <dbReference type="NCBI Taxonomy" id="344883"/>
    <lineage>
        <taxon>Bacteria</taxon>
        <taxon>Pseudomonadati</taxon>
        <taxon>Pseudomonadota</taxon>
        <taxon>Betaproteobacteria</taxon>
        <taxon>Burkholderiales</taxon>
        <taxon>Comamonadaceae</taxon>
        <taxon>Variovorax</taxon>
    </lineage>
</organism>
<proteinExistence type="predicted"/>